<dbReference type="RefSeq" id="WP_189970335.1">
    <property type="nucleotide sequence ID" value="NZ_BMUA01000035.1"/>
</dbReference>
<sequence>METERPRRFGPEFVAEQRERYGRRQPEGRMLSYDLAVDDKYAPWRTWLDAQLALLPDKEADAFAAKLWRDQNFWPDMIELAAGAALRERGFNIEYEQRWGTLTPDWTVTDPAGSPIALVEVLTHSPPKETFSRMKAWHALVERVKDIPVPLVLTVAGHRDRPLEAPDAQTAKKIAQDLRRWLMSPLHMISFPSHGYTFLVMADHRTRRAMQAPGMAACLVPPSQMARIVSAQPLVAGIEKKVSKYRELTQETGLPLIVAAGAHKFTGLEVRQLDDLLRGANSIRVQFDFGDSFIHEPIEMQPDRPPRWTMPDDLAGVLWVDNTFPFVAQWRPNPHALIPAPAAFSPST</sequence>
<keyword evidence="2" id="KW-1185">Reference proteome</keyword>
<reference evidence="1" key="1">
    <citation type="submission" date="2024-05" db="EMBL/GenBank/DDBJ databases">
        <title>Whole genome shotgun sequence of Streptomyces violascens NBRC 12920.</title>
        <authorList>
            <person name="Komaki H."/>
            <person name="Tamura T."/>
        </authorList>
    </citation>
    <scope>NUCLEOTIDE SEQUENCE</scope>
    <source>
        <strain evidence="1">NBRC 12920</strain>
    </source>
</reference>
<proteinExistence type="predicted"/>
<organism evidence="1 2">
    <name type="scientific">Streptomyces violascens</name>
    <dbReference type="NCBI Taxonomy" id="67381"/>
    <lineage>
        <taxon>Bacteria</taxon>
        <taxon>Bacillati</taxon>
        <taxon>Actinomycetota</taxon>
        <taxon>Actinomycetes</taxon>
        <taxon>Kitasatosporales</taxon>
        <taxon>Streptomycetaceae</taxon>
        <taxon>Streptomyces</taxon>
    </lineage>
</organism>
<name>A0ABQ3QL75_9ACTN</name>
<dbReference type="EMBL" id="BNDY01000003">
    <property type="protein sequence ID" value="GHI37994.1"/>
    <property type="molecule type" value="Genomic_DNA"/>
</dbReference>
<comment type="caution">
    <text evidence="1">The sequence shown here is derived from an EMBL/GenBank/DDBJ whole genome shotgun (WGS) entry which is preliminary data.</text>
</comment>
<evidence type="ECO:0000313" key="2">
    <source>
        <dbReference type="Proteomes" id="UP001050808"/>
    </source>
</evidence>
<evidence type="ECO:0000313" key="1">
    <source>
        <dbReference type="EMBL" id="GHI37994.1"/>
    </source>
</evidence>
<accession>A0ABQ3QL75</accession>
<gene>
    <name evidence="1" type="ORF">Sviol_24020</name>
</gene>
<dbReference type="Proteomes" id="UP001050808">
    <property type="component" value="Unassembled WGS sequence"/>
</dbReference>
<protein>
    <submittedName>
        <fullName evidence="1">Uncharacterized protein</fullName>
    </submittedName>
</protein>